<feature type="non-terminal residue" evidence="2">
    <location>
        <position position="1"/>
    </location>
</feature>
<dbReference type="Gramene" id="OIT33832">
    <property type="protein sequence ID" value="OIT33832"/>
    <property type="gene ID" value="A4A49_53502"/>
</dbReference>
<dbReference type="Pfam" id="PF20167">
    <property type="entry name" value="Transposase_32"/>
    <property type="match status" value="1"/>
</dbReference>
<evidence type="ECO:0000313" key="3">
    <source>
        <dbReference type="Proteomes" id="UP000187609"/>
    </source>
</evidence>
<evidence type="ECO:0000313" key="2">
    <source>
        <dbReference type="EMBL" id="OIT33832.1"/>
    </source>
</evidence>
<dbReference type="InterPro" id="IPR046796">
    <property type="entry name" value="Transposase_32_dom"/>
</dbReference>
<protein>
    <recommendedName>
        <fullName evidence="1">Putative plant transposon protein domain-containing protein</fullName>
    </recommendedName>
</protein>
<comment type="caution">
    <text evidence="2">The sequence shown here is derived from an EMBL/GenBank/DDBJ whole genome shotgun (WGS) entry which is preliminary data.</text>
</comment>
<proteinExistence type="predicted"/>
<organism evidence="2 3">
    <name type="scientific">Nicotiana attenuata</name>
    <name type="common">Coyote tobacco</name>
    <dbReference type="NCBI Taxonomy" id="49451"/>
    <lineage>
        <taxon>Eukaryota</taxon>
        <taxon>Viridiplantae</taxon>
        <taxon>Streptophyta</taxon>
        <taxon>Embryophyta</taxon>
        <taxon>Tracheophyta</taxon>
        <taxon>Spermatophyta</taxon>
        <taxon>Magnoliopsida</taxon>
        <taxon>eudicotyledons</taxon>
        <taxon>Gunneridae</taxon>
        <taxon>Pentapetalae</taxon>
        <taxon>asterids</taxon>
        <taxon>lamiids</taxon>
        <taxon>Solanales</taxon>
        <taxon>Solanaceae</taxon>
        <taxon>Nicotianoideae</taxon>
        <taxon>Nicotianeae</taxon>
        <taxon>Nicotiana</taxon>
    </lineage>
</organism>
<dbReference type="Proteomes" id="UP000187609">
    <property type="component" value="Unassembled WGS sequence"/>
</dbReference>
<feature type="domain" description="Putative plant transposon protein" evidence="1">
    <location>
        <begin position="41"/>
        <end position="221"/>
    </location>
</feature>
<evidence type="ECO:0000259" key="1">
    <source>
        <dbReference type="Pfam" id="PF20167"/>
    </source>
</evidence>
<accession>A0A314KX80</accession>
<dbReference type="AlphaFoldDB" id="A0A314KX80"/>
<dbReference type="EMBL" id="MJEQ01000817">
    <property type="protein sequence ID" value="OIT33832.1"/>
    <property type="molecule type" value="Genomic_DNA"/>
</dbReference>
<reference evidence="2" key="1">
    <citation type="submission" date="2016-11" db="EMBL/GenBank/DDBJ databases">
        <title>The genome of Nicotiana attenuata.</title>
        <authorList>
            <person name="Xu S."/>
            <person name="Brockmoeller T."/>
            <person name="Gaquerel E."/>
            <person name="Navarro A."/>
            <person name="Kuhl H."/>
            <person name="Gase K."/>
            <person name="Ling Z."/>
            <person name="Zhou W."/>
            <person name="Kreitzer C."/>
            <person name="Stanke M."/>
            <person name="Tang H."/>
            <person name="Lyons E."/>
            <person name="Pandey P."/>
            <person name="Pandey S.P."/>
            <person name="Timmermann B."/>
            <person name="Baldwin I.T."/>
        </authorList>
    </citation>
    <scope>NUCLEOTIDE SEQUENCE [LARGE SCALE GENOMIC DNA]</scope>
    <source>
        <strain evidence="2">UT</strain>
    </source>
</reference>
<keyword evidence="3" id="KW-1185">Reference proteome</keyword>
<name>A0A314KX80_NICAT</name>
<sequence>RKEYASKKKHRPKHIHPEAAIHERRLQAKYPTIWRSINELGLSYVFRNSGETNVNLVREFYAGFDPEDSDQLVPIRGRLLDFSASAICNFLGAPHFLGEPLDHFIVRPTYRELRHTFCGVNSVAAWVRDKKTNHHRKFPKKNMKIEAQVWLKLINSRLLPCNHDTLISRERTCVFYLLMTGQRVNVGHLIHYHMTQVRTRKKIDRMPFVNMLTQYLRQEEVEEEKEFDHIIAPPLRLTDHTNVRVKEENTTISLTGAERNTRDDSFIAYLYGMVDLQLRIGGRRPLQRRGPYWSSGTRLMLMPSSWLG</sequence>
<gene>
    <name evidence="2" type="ORF">A4A49_53502</name>
</gene>